<keyword evidence="3" id="KW-1185">Reference proteome</keyword>
<dbReference type="AlphaFoldDB" id="A0AAV8VWT2"/>
<dbReference type="EMBL" id="JANEYG010000022">
    <property type="protein sequence ID" value="KAJ8918842.1"/>
    <property type="molecule type" value="Genomic_DNA"/>
</dbReference>
<protein>
    <recommendedName>
        <fullName evidence="1">EF-hand domain-containing protein</fullName>
    </recommendedName>
</protein>
<dbReference type="InterPro" id="IPR002048">
    <property type="entry name" value="EF_hand_dom"/>
</dbReference>
<dbReference type="PROSITE" id="PS50222">
    <property type="entry name" value="EF_HAND_2"/>
    <property type="match status" value="2"/>
</dbReference>
<dbReference type="SUPFAM" id="SSF47473">
    <property type="entry name" value="EF-hand"/>
    <property type="match status" value="1"/>
</dbReference>
<comment type="caution">
    <text evidence="2">The sequence shown here is derived from an EMBL/GenBank/DDBJ whole genome shotgun (WGS) entry which is preliminary data.</text>
</comment>
<evidence type="ECO:0000259" key="1">
    <source>
        <dbReference type="PROSITE" id="PS50222"/>
    </source>
</evidence>
<name>A0AAV8VWT2_9CUCU</name>
<dbReference type="PANTHER" id="PTHR46763:SF1">
    <property type="entry name" value="DYNEIN REGULATORY COMPLEX PROTEIN 8"/>
    <property type="match status" value="1"/>
</dbReference>
<reference evidence="2 3" key="1">
    <citation type="journal article" date="2023" name="Insect Mol. Biol.">
        <title>Genome sequencing provides insights into the evolution of gene families encoding plant cell wall-degrading enzymes in longhorned beetles.</title>
        <authorList>
            <person name="Shin N.R."/>
            <person name="Okamura Y."/>
            <person name="Kirsch R."/>
            <person name="Pauchet Y."/>
        </authorList>
    </citation>
    <scope>NUCLEOTIDE SEQUENCE [LARGE SCALE GENOMIC DNA]</scope>
    <source>
        <strain evidence="2">EAD_L_NR</strain>
    </source>
</reference>
<dbReference type="PANTHER" id="PTHR46763">
    <property type="entry name" value="DYNEIN REGULATORY COMPLEX PROTEIN 8"/>
    <property type="match status" value="1"/>
</dbReference>
<accession>A0AAV8VWT2</accession>
<organism evidence="2 3">
    <name type="scientific">Exocentrus adspersus</name>
    <dbReference type="NCBI Taxonomy" id="1586481"/>
    <lineage>
        <taxon>Eukaryota</taxon>
        <taxon>Metazoa</taxon>
        <taxon>Ecdysozoa</taxon>
        <taxon>Arthropoda</taxon>
        <taxon>Hexapoda</taxon>
        <taxon>Insecta</taxon>
        <taxon>Pterygota</taxon>
        <taxon>Neoptera</taxon>
        <taxon>Endopterygota</taxon>
        <taxon>Coleoptera</taxon>
        <taxon>Polyphaga</taxon>
        <taxon>Cucujiformia</taxon>
        <taxon>Chrysomeloidea</taxon>
        <taxon>Cerambycidae</taxon>
        <taxon>Lamiinae</taxon>
        <taxon>Acanthocinini</taxon>
        <taxon>Exocentrus</taxon>
    </lineage>
</organism>
<evidence type="ECO:0000313" key="2">
    <source>
        <dbReference type="EMBL" id="KAJ8918842.1"/>
    </source>
</evidence>
<dbReference type="FunFam" id="1.10.238.10:FF:000001">
    <property type="entry name" value="Calmodulin 1"/>
    <property type="match status" value="1"/>
</dbReference>
<feature type="domain" description="EF-hand" evidence="1">
    <location>
        <begin position="15"/>
        <end position="50"/>
    </location>
</feature>
<dbReference type="Proteomes" id="UP001159042">
    <property type="component" value="Unassembled WGS sequence"/>
</dbReference>
<dbReference type="SMART" id="SM00054">
    <property type="entry name" value="EFh"/>
    <property type="match status" value="2"/>
</dbReference>
<feature type="domain" description="EF-hand" evidence="1">
    <location>
        <begin position="93"/>
        <end position="128"/>
    </location>
</feature>
<gene>
    <name evidence="2" type="ORF">NQ315_011128</name>
</gene>
<sequence length="164" mass="18822">MDEEEIEIPVPINNELERRIAEAFQVFDHAGNKTIDLREIATIIRGLGCCPSEAEVQEIMVAIEDPQTPGSVHLSRFLPYVAQIITEHKYQPASPEQLLQAFQTLDQEQHGYLTKEYISTLMTQDGEPFTQDELDEMLEIAIDPHTQTVPYEYYINQLMVRLVC</sequence>
<evidence type="ECO:0000313" key="3">
    <source>
        <dbReference type="Proteomes" id="UP001159042"/>
    </source>
</evidence>
<dbReference type="InterPro" id="IPR011992">
    <property type="entry name" value="EF-hand-dom_pair"/>
</dbReference>
<proteinExistence type="predicted"/>
<dbReference type="GO" id="GO:0005509">
    <property type="term" value="F:calcium ion binding"/>
    <property type="evidence" value="ECO:0007669"/>
    <property type="project" value="InterPro"/>
</dbReference>
<dbReference type="Gene3D" id="1.10.238.10">
    <property type="entry name" value="EF-hand"/>
    <property type="match status" value="2"/>
</dbReference>